<name>A0A0F9FC47_9ZZZZ</name>
<protein>
    <submittedName>
        <fullName evidence="1">Uncharacterized protein</fullName>
    </submittedName>
</protein>
<dbReference type="AlphaFoldDB" id="A0A0F9FC47"/>
<dbReference type="EMBL" id="LAZR01024180">
    <property type="protein sequence ID" value="KKL76036.1"/>
    <property type="molecule type" value="Genomic_DNA"/>
</dbReference>
<gene>
    <name evidence="1" type="ORF">LCGC14_2048920</name>
</gene>
<organism evidence="1">
    <name type="scientific">marine sediment metagenome</name>
    <dbReference type="NCBI Taxonomy" id="412755"/>
    <lineage>
        <taxon>unclassified sequences</taxon>
        <taxon>metagenomes</taxon>
        <taxon>ecological metagenomes</taxon>
    </lineage>
</organism>
<comment type="caution">
    <text evidence="1">The sequence shown here is derived from an EMBL/GenBank/DDBJ whole genome shotgun (WGS) entry which is preliminary data.</text>
</comment>
<evidence type="ECO:0000313" key="1">
    <source>
        <dbReference type="EMBL" id="KKL76036.1"/>
    </source>
</evidence>
<accession>A0A0F9FC47</accession>
<reference evidence="1" key="1">
    <citation type="journal article" date="2015" name="Nature">
        <title>Complex archaea that bridge the gap between prokaryotes and eukaryotes.</title>
        <authorList>
            <person name="Spang A."/>
            <person name="Saw J.H."/>
            <person name="Jorgensen S.L."/>
            <person name="Zaremba-Niedzwiedzka K."/>
            <person name="Martijn J."/>
            <person name="Lind A.E."/>
            <person name="van Eijk R."/>
            <person name="Schleper C."/>
            <person name="Guy L."/>
            <person name="Ettema T.J."/>
        </authorList>
    </citation>
    <scope>NUCLEOTIDE SEQUENCE</scope>
</reference>
<proteinExistence type="predicted"/>
<sequence>MNEYPRIGSTVQLWDGNTGVLRDYMDKEGLPHVAVIEMHDPISEDQKWQCVDMTKIKVTEFQSC</sequence>